<gene>
    <name evidence="1" type="ORF">HMPREF9498_02372</name>
</gene>
<proteinExistence type="predicted"/>
<dbReference type="AlphaFoldDB" id="A0A125W3J5"/>
<sequence length="77" mass="8801">MSETLIVNYLIKGRVKMNVEELVQKAKDLIGEGNVEHAQQFIEEHKDELGEHYHKITAMLADTTTDGLFDKIKGLFQ</sequence>
<dbReference type="RefSeq" id="WP_002355504.1">
    <property type="nucleotide sequence ID" value="NZ_GL454475.1"/>
</dbReference>
<dbReference type="HOGENOM" id="CLU_197638_0_0_9"/>
<dbReference type="Proteomes" id="UP000004846">
    <property type="component" value="Unassembled WGS sequence"/>
</dbReference>
<dbReference type="SMR" id="A0A125W3J5"/>
<reference evidence="2" key="1">
    <citation type="submission" date="2010-07" db="EMBL/GenBank/DDBJ databases">
        <authorList>
            <person name="Weinstock G."/>
            <person name="Sodergren E."/>
            <person name="Clifton S."/>
            <person name="Fulton L."/>
            <person name="Fulton B."/>
            <person name="Courtney L."/>
            <person name="Fronick C."/>
            <person name="Harrison M."/>
            <person name="Strong C."/>
            <person name="Farmer C."/>
            <person name="Delahaunty K."/>
            <person name="Markovic C."/>
            <person name="Hall O."/>
            <person name="Minx P."/>
            <person name="Tomlinson C."/>
            <person name="Mitreva M."/>
            <person name="Hou S."/>
            <person name="Chen J."/>
            <person name="Wollam A."/>
            <person name="Pepin K.H."/>
            <person name="Johnson M."/>
            <person name="Bhonagiri V."/>
            <person name="Zhang X."/>
            <person name="Suruliraj S."/>
            <person name="Warren W."/>
            <person name="Chinwalla A."/>
            <person name="Mardis E.R."/>
            <person name="Wilson R.K."/>
        </authorList>
    </citation>
    <scope>NUCLEOTIDE SEQUENCE [LARGE SCALE GENOMIC DNA]</scope>
    <source>
        <strain evidence="2">TX4248</strain>
    </source>
</reference>
<dbReference type="GeneID" id="60892959"/>
<evidence type="ECO:0000313" key="2">
    <source>
        <dbReference type="Proteomes" id="UP000004846"/>
    </source>
</evidence>
<comment type="caution">
    <text evidence="1">The sequence shown here is derived from an EMBL/GenBank/DDBJ whole genome shotgun (WGS) entry which is preliminary data.</text>
</comment>
<name>A0A125W3J5_ENTFL</name>
<evidence type="ECO:0000313" key="1">
    <source>
        <dbReference type="EMBL" id="EFM82022.1"/>
    </source>
</evidence>
<organism evidence="1 2">
    <name type="scientific">Enterococcus faecalis TX4248</name>
    <dbReference type="NCBI Taxonomy" id="749495"/>
    <lineage>
        <taxon>Bacteria</taxon>
        <taxon>Bacillati</taxon>
        <taxon>Bacillota</taxon>
        <taxon>Bacilli</taxon>
        <taxon>Lactobacillales</taxon>
        <taxon>Enterococcaceae</taxon>
        <taxon>Enterococcus</taxon>
    </lineage>
</organism>
<dbReference type="EMBL" id="AEBR01000081">
    <property type="protein sequence ID" value="EFM82022.1"/>
    <property type="molecule type" value="Genomic_DNA"/>
</dbReference>
<protein>
    <submittedName>
        <fullName evidence="1">Uncharacterized protein</fullName>
    </submittedName>
</protein>
<accession>A0A125W3J5</accession>